<dbReference type="RefSeq" id="WP_109530013.1">
    <property type="nucleotide sequence ID" value="NZ_JBEXKW010000200.1"/>
</dbReference>
<reference evidence="1 2" key="1">
    <citation type="submission" date="2024-06" db="EMBL/GenBank/DDBJ databases">
        <title>The Natural Products Discovery Center: Release of the First 8490 Sequenced Strains for Exploring Actinobacteria Biosynthetic Diversity.</title>
        <authorList>
            <person name="Kalkreuter E."/>
            <person name="Kautsar S.A."/>
            <person name="Yang D."/>
            <person name="Bader C.D."/>
            <person name="Teijaro C.N."/>
            <person name="Fluegel L."/>
            <person name="Davis C.M."/>
            <person name="Simpson J.R."/>
            <person name="Lauterbach L."/>
            <person name="Steele A.D."/>
            <person name="Gui C."/>
            <person name="Meng S."/>
            <person name="Li G."/>
            <person name="Viehrig K."/>
            <person name="Ye F."/>
            <person name="Su P."/>
            <person name="Kiefer A.F."/>
            <person name="Nichols A."/>
            <person name="Cepeda A.J."/>
            <person name="Yan W."/>
            <person name="Fan B."/>
            <person name="Jiang Y."/>
            <person name="Adhikari A."/>
            <person name="Zheng C.-J."/>
            <person name="Schuster L."/>
            <person name="Cowan T.M."/>
            <person name="Smanski M.J."/>
            <person name="Chevrette M.G."/>
            <person name="De Carvalho L.P.S."/>
            <person name="Shen B."/>
        </authorList>
    </citation>
    <scope>NUCLEOTIDE SEQUENCE [LARGE SCALE GENOMIC DNA]</scope>
    <source>
        <strain evidence="1 2">NPDC050403</strain>
    </source>
</reference>
<organism evidence="1 2">
    <name type="scientific">Nocardia aurea</name>
    <dbReference type="NCBI Taxonomy" id="2144174"/>
    <lineage>
        <taxon>Bacteria</taxon>
        <taxon>Bacillati</taxon>
        <taxon>Actinomycetota</taxon>
        <taxon>Actinomycetes</taxon>
        <taxon>Mycobacteriales</taxon>
        <taxon>Nocardiaceae</taxon>
        <taxon>Nocardia</taxon>
    </lineage>
</organism>
<evidence type="ECO:0000313" key="1">
    <source>
        <dbReference type="EMBL" id="MEV0710724.1"/>
    </source>
</evidence>
<gene>
    <name evidence="1" type="ORF">AB0I48_24465</name>
</gene>
<comment type="caution">
    <text evidence="1">The sequence shown here is derived from an EMBL/GenBank/DDBJ whole genome shotgun (WGS) entry which is preliminary data.</text>
</comment>
<accession>A0ABV3FZ64</accession>
<dbReference type="EMBL" id="JBFAKC010000011">
    <property type="protein sequence ID" value="MEV0710724.1"/>
    <property type="molecule type" value="Genomic_DNA"/>
</dbReference>
<proteinExistence type="predicted"/>
<evidence type="ECO:0000313" key="2">
    <source>
        <dbReference type="Proteomes" id="UP001551695"/>
    </source>
</evidence>
<dbReference type="Proteomes" id="UP001551695">
    <property type="component" value="Unassembled WGS sequence"/>
</dbReference>
<name>A0ABV3FZ64_9NOCA</name>
<keyword evidence="2" id="KW-1185">Reference proteome</keyword>
<protein>
    <submittedName>
        <fullName evidence="1">Uncharacterized protein</fullName>
    </submittedName>
</protein>
<sequence>MVEVEVTQDKVTVNVLGMDRILSLREQVTVDLSDITEIALAEVDLRPPWVRAPGAFFPGVIAAGTYRGRRRKEFWDTRFGGRAIRIDLAGTEFTRIVVDVADPDLALEELTSAVAA</sequence>